<protein>
    <submittedName>
        <fullName evidence="2">Uncharacterized protein</fullName>
    </submittedName>
</protein>
<name>A0A6M3TE24_9CAUD</name>
<evidence type="ECO:0000313" key="2">
    <source>
        <dbReference type="EMBL" id="QJD55262.1"/>
    </source>
</evidence>
<organism evidence="2 3">
    <name type="scientific">Pseudomonas phage MR15</name>
    <dbReference type="NCBI Taxonomy" id="2711179"/>
    <lineage>
        <taxon>Viruses</taxon>
        <taxon>Duplodnaviria</taxon>
        <taxon>Heunggongvirae</taxon>
        <taxon>Uroviricota</taxon>
        <taxon>Caudoviricetes</taxon>
        <taxon>Readingvirus</taxon>
        <taxon>Readingvirus MR15</taxon>
    </lineage>
</organism>
<evidence type="ECO:0000313" key="3">
    <source>
        <dbReference type="Proteomes" id="UP000503469"/>
    </source>
</evidence>
<dbReference type="EMBL" id="MT104475">
    <property type="protein sequence ID" value="QJD55262.1"/>
    <property type="molecule type" value="Genomic_DNA"/>
</dbReference>
<keyword evidence="3" id="KW-1185">Reference proteome</keyword>
<feature type="region of interest" description="Disordered" evidence="1">
    <location>
        <begin position="1"/>
        <end position="41"/>
    </location>
</feature>
<evidence type="ECO:0000256" key="1">
    <source>
        <dbReference type="SAM" id="MobiDB-lite"/>
    </source>
</evidence>
<reference evidence="2 3" key="1">
    <citation type="journal article" date="2020" name="Microb. Biotechnol.">
        <title>Phage biocontrol to combat Pseudomonas syringae pathogens causing disease in cherry.</title>
        <authorList>
            <person name="Rabiey M."/>
            <person name="Roy S.R."/>
            <person name="Holtappels D."/>
            <person name="Franceschetti L."/>
            <person name="Quilty B.J."/>
            <person name="Creeth R."/>
            <person name="Sundin G.W."/>
            <person name="Wagemans J."/>
            <person name="Lavigne R."/>
            <person name="Jackson R.W."/>
        </authorList>
    </citation>
    <scope>NUCLEOTIDE SEQUENCE [LARGE SCALE GENOMIC DNA]</scope>
</reference>
<gene>
    <name evidence="2" type="ORF">Psm1vBMR15_gp48c</name>
</gene>
<feature type="compositionally biased region" description="Polar residues" evidence="1">
    <location>
        <begin position="1"/>
        <end position="14"/>
    </location>
</feature>
<sequence>MRATNSRSHASSGTGRDFHMRSRETTQPNWQSIGHEMCCRQ</sequence>
<accession>A0A6M3TE24</accession>
<proteinExistence type="predicted"/>
<dbReference type="Proteomes" id="UP000503469">
    <property type="component" value="Segment"/>
</dbReference>